<name>A0ABY6IWH7_9HYPH</name>
<proteinExistence type="predicted"/>
<sequence>MHANPITQPTELRHAITLAGRDSAWPELTDQEALAMYILGFRFSIFDPDKGEYRLSIPYTTVRTIDRDELMFIQDAER</sequence>
<dbReference type="Proteomes" id="UP001163882">
    <property type="component" value="Chromosome"/>
</dbReference>
<gene>
    <name evidence="1" type="ORF">OF122_07265</name>
</gene>
<organism evidence="1 2">
    <name type="scientific">Pelagibacterium flavum</name>
    <dbReference type="NCBI Taxonomy" id="2984530"/>
    <lineage>
        <taxon>Bacteria</taxon>
        <taxon>Pseudomonadati</taxon>
        <taxon>Pseudomonadota</taxon>
        <taxon>Alphaproteobacteria</taxon>
        <taxon>Hyphomicrobiales</taxon>
        <taxon>Devosiaceae</taxon>
        <taxon>Pelagibacterium</taxon>
    </lineage>
</organism>
<keyword evidence="2" id="KW-1185">Reference proteome</keyword>
<reference evidence="1" key="1">
    <citation type="submission" date="2022-10" db="EMBL/GenBank/DDBJ databases">
        <title>YIM 151497 complete genome.</title>
        <authorList>
            <person name="Chen X."/>
        </authorList>
    </citation>
    <scope>NUCLEOTIDE SEQUENCE</scope>
    <source>
        <strain evidence="1">YIM 151497</strain>
    </source>
</reference>
<dbReference type="EMBL" id="CP107716">
    <property type="protein sequence ID" value="UYQ73545.1"/>
    <property type="molecule type" value="Genomic_DNA"/>
</dbReference>
<dbReference type="RefSeq" id="WP_264227112.1">
    <property type="nucleotide sequence ID" value="NZ_CP107716.1"/>
</dbReference>
<accession>A0ABY6IWH7</accession>
<evidence type="ECO:0000313" key="2">
    <source>
        <dbReference type="Proteomes" id="UP001163882"/>
    </source>
</evidence>
<evidence type="ECO:0000313" key="1">
    <source>
        <dbReference type="EMBL" id="UYQ73545.1"/>
    </source>
</evidence>
<protein>
    <submittedName>
        <fullName evidence="1">Uncharacterized protein</fullName>
    </submittedName>
</protein>